<dbReference type="InterPro" id="IPR005471">
    <property type="entry name" value="Tscrpt_reg_IclR_N"/>
</dbReference>
<evidence type="ECO:0000313" key="7">
    <source>
        <dbReference type="Proteomes" id="UP000247892"/>
    </source>
</evidence>
<dbReference type="GO" id="GO:0003677">
    <property type="term" value="F:DNA binding"/>
    <property type="evidence" value="ECO:0007669"/>
    <property type="project" value="UniProtKB-KW"/>
</dbReference>
<evidence type="ECO:0000256" key="1">
    <source>
        <dbReference type="ARBA" id="ARBA00023015"/>
    </source>
</evidence>
<dbReference type="SUPFAM" id="SSF55781">
    <property type="entry name" value="GAF domain-like"/>
    <property type="match status" value="1"/>
</dbReference>
<dbReference type="GO" id="GO:0045892">
    <property type="term" value="P:negative regulation of DNA-templated transcription"/>
    <property type="evidence" value="ECO:0007669"/>
    <property type="project" value="TreeGrafter"/>
</dbReference>
<organism evidence="6 7">
    <name type="scientific">Prauserella flavalba</name>
    <dbReference type="NCBI Taxonomy" id="1477506"/>
    <lineage>
        <taxon>Bacteria</taxon>
        <taxon>Bacillati</taxon>
        <taxon>Actinomycetota</taxon>
        <taxon>Actinomycetes</taxon>
        <taxon>Pseudonocardiales</taxon>
        <taxon>Pseudonocardiaceae</taxon>
        <taxon>Prauserella</taxon>
    </lineage>
</organism>
<dbReference type="EMBL" id="MASU01000013">
    <property type="protein sequence ID" value="PXY24524.1"/>
    <property type="molecule type" value="Genomic_DNA"/>
</dbReference>
<evidence type="ECO:0000256" key="2">
    <source>
        <dbReference type="ARBA" id="ARBA00023125"/>
    </source>
</evidence>
<dbReference type="Pfam" id="PF09339">
    <property type="entry name" value="HTH_IclR"/>
    <property type="match status" value="1"/>
</dbReference>
<evidence type="ECO:0000259" key="5">
    <source>
        <dbReference type="PROSITE" id="PS51078"/>
    </source>
</evidence>
<reference evidence="6 7" key="1">
    <citation type="submission" date="2016-07" db="EMBL/GenBank/DDBJ databases">
        <title>Draft genome sequence of Prauserella sp. YIM 121212, isolated from alkaline soil.</title>
        <authorList>
            <person name="Ruckert C."/>
            <person name="Albersmeier A."/>
            <person name="Jiang C.-L."/>
            <person name="Jiang Y."/>
            <person name="Kalinowski J."/>
            <person name="Schneider O."/>
            <person name="Winkler A."/>
            <person name="Zotchev S.B."/>
        </authorList>
    </citation>
    <scope>NUCLEOTIDE SEQUENCE [LARGE SCALE GENOMIC DNA]</scope>
    <source>
        <strain evidence="6 7">YIM 121212</strain>
    </source>
</reference>
<dbReference type="Gene3D" id="1.10.10.10">
    <property type="entry name" value="Winged helix-like DNA-binding domain superfamily/Winged helix DNA-binding domain"/>
    <property type="match status" value="1"/>
</dbReference>
<dbReference type="InterPro" id="IPR029016">
    <property type="entry name" value="GAF-like_dom_sf"/>
</dbReference>
<comment type="caution">
    <text evidence="6">The sequence shown here is derived from an EMBL/GenBank/DDBJ whole genome shotgun (WGS) entry which is preliminary data.</text>
</comment>
<proteinExistence type="predicted"/>
<feature type="domain" description="HTH iclR-type" evidence="4">
    <location>
        <begin position="1"/>
        <end position="50"/>
    </location>
</feature>
<dbReference type="PANTHER" id="PTHR30136">
    <property type="entry name" value="HELIX-TURN-HELIX TRANSCRIPTIONAL REGULATOR, ICLR FAMILY"/>
    <property type="match status" value="1"/>
</dbReference>
<dbReference type="SUPFAM" id="SSF46785">
    <property type="entry name" value="Winged helix' DNA-binding domain"/>
    <property type="match status" value="1"/>
</dbReference>
<evidence type="ECO:0000259" key="4">
    <source>
        <dbReference type="PROSITE" id="PS51077"/>
    </source>
</evidence>
<evidence type="ECO:0000313" key="6">
    <source>
        <dbReference type="EMBL" id="PXY24524.1"/>
    </source>
</evidence>
<gene>
    <name evidence="6" type="ORF">BA062_26910</name>
</gene>
<dbReference type="InterPro" id="IPR036388">
    <property type="entry name" value="WH-like_DNA-bd_sf"/>
</dbReference>
<evidence type="ECO:0008006" key="8">
    <source>
        <dbReference type="Google" id="ProtNLM"/>
    </source>
</evidence>
<accession>A0A318LES4</accession>
<dbReference type="InterPro" id="IPR050707">
    <property type="entry name" value="HTH_MetabolicPath_Reg"/>
</dbReference>
<dbReference type="Gene3D" id="3.30.450.40">
    <property type="match status" value="1"/>
</dbReference>
<dbReference type="Proteomes" id="UP000247892">
    <property type="component" value="Unassembled WGS sequence"/>
</dbReference>
<sequence>MFRDRQQVRLSDVSSELGVAHSTAHRLLAMLTHYDFVRHPGGHGAYTAGPALLEIGYGAVRSLDLRSLAQPFLHQLARTLDETVQLAQLEGGHIRYIAGVESSQPLRVADRTGQLFPAHQTATGKAILAGLTADQLRAALTGATLAKDEEIPEIDLEDLEHQLTAVRSSGYAFNHRDDGVISLATEVRNQRGFTVAAINASAPENRMPPERRDYTVSVLRKTAEDLGNALHDG</sequence>
<dbReference type="Pfam" id="PF01614">
    <property type="entry name" value="IclR_C"/>
    <property type="match status" value="1"/>
</dbReference>
<dbReference type="GO" id="GO:0003700">
    <property type="term" value="F:DNA-binding transcription factor activity"/>
    <property type="evidence" value="ECO:0007669"/>
    <property type="project" value="TreeGrafter"/>
</dbReference>
<dbReference type="PROSITE" id="PS51077">
    <property type="entry name" value="HTH_ICLR"/>
    <property type="match status" value="1"/>
</dbReference>
<dbReference type="InterPro" id="IPR014757">
    <property type="entry name" value="Tscrpt_reg_IclR_C"/>
</dbReference>
<dbReference type="InterPro" id="IPR036390">
    <property type="entry name" value="WH_DNA-bd_sf"/>
</dbReference>
<keyword evidence="2" id="KW-0238">DNA-binding</keyword>
<keyword evidence="1" id="KW-0805">Transcription regulation</keyword>
<dbReference type="PROSITE" id="PS51078">
    <property type="entry name" value="ICLR_ED"/>
    <property type="match status" value="1"/>
</dbReference>
<dbReference type="AlphaFoldDB" id="A0A318LES4"/>
<feature type="domain" description="IclR-ED" evidence="5">
    <location>
        <begin position="51"/>
        <end position="232"/>
    </location>
</feature>
<evidence type="ECO:0000256" key="3">
    <source>
        <dbReference type="ARBA" id="ARBA00023163"/>
    </source>
</evidence>
<dbReference type="SMART" id="SM00346">
    <property type="entry name" value="HTH_ICLR"/>
    <property type="match status" value="1"/>
</dbReference>
<dbReference type="PANTHER" id="PTHR30136:SF24">
    <property type="entry name" value="HTH-TYPE TRANSCRIPTIONAL REPRESSOR ALLR"/>
    <property type="match status" value="1"/>
</dbReference>
<name>A0A318LES4_9PSEU</name>
<keyword evidence="7" id="KW-1185">Reference proteome</keyword>
<protein>
    <recommendedName>
        <fullName evidence="8">IclR family transcriptional regulator</fullName>
    </recommendedName>
</protein>
<keyword evidence="3" id="KW-0804">Transcription</keyword>